<dbReference type="PROSITE" id="PS50928">
    <property type="entry name" value="ABC_TM1"/>
    <property type="match status" value="1"/>
</dbReference>
<dbReference type="InterPro" id="IPR000515">
    <property type="entry name" value="MetI-like"/>
</dbReference>
<dbReference type="STRING" id="59843.A3958_23785"/>
<dbReference type="SUPFAM" id="SSF161098">
    <property type="entry name" value="MetI-like"/>
    <property type="match status" value="1"/>
</dbReference>
<evidence type="ECO:0000256" key="2">
    <source>
        <dbReference type="ARBA" id="ARBA00022448"/>
    </source>
</evidence>
<dbReference type="PANTHER" id="PTHR43744:SF3">
    <property type="entry name" value="LACTOSE TRANSPORT SYSTEM PERMEASE PROTEIN LACG"/>
    <property type="match status" value="1"/>
</dbReference>
<evidence type="ECO:0000313" key="9">
    <source>
        <dbReference type="EMBL" id="KZS44650.1"/>
    </source>
</evidence>
<comment type="similarity">
    <text evidence="7">Belongs to the binding-protein-dependent transport system permease family.</text>
</comment>
<evidence type="ECO:0000256" key="3">
    <source>
        <dbReference type="ARBA" id="ARBA00022475"/>
    </source>
</evidence>
<dbReference type="OrthoDB" id="9771544at2"/>
<dbReference type="EMBL" id="LWMH01000002">
    <property type="protein sequence ID" value="KZS44650.1"/>
    <property type="molecule type" value="Genomic_DNA"/>
</dbReference>
<dbReference type="Pfam" id="PF00528">
    <property type="entry name" value="BPD_transp_1"/>
    <property type="match status" value="1"/>
</dbReference>
<feature type="transmembrane region" description="Helical" evidence="7">
    <location>
        <begin position="7"/>
        <end position="27"/>
    </location>
</feature>
<keyword evidence="10" id="KW-1185">Reference proteome</keyword>
<evidence type="ECO:0000256" key="6">
    <source>
        <dbReference type="ARBA" id="ARBA00023136"/>
    </source>
</evidence>
<dbReference type="GeneID" id="97555123"/>
<accession>A0A163FZJ9</accession>
<comment type="caution">
    <text evidence="9">The sequence shown here is derived from an EMBL/GenBank/DDBJ whole genome shotgun (WGS) entry which is preliminary data.</text>
</comment>
<keyword evidence="5 7" id="KW-1133">Transmembrane helix</keyword>
<dbReference type="InterPro" id="IPR035906">
    <property type="entry name" value="MetI-like_sf"/>
</dbReference>
<evidence type="ECO:0000256" key="4">
    <source>
        <dbReference type="ARBA" id="ARBA00022692"/>
    </source>
</evidence>
<keyword evidence="2 7" id="KW-0813">Transport</keyword>
<dbReference type="Proteomes" id="UP000076796">
    <property type="component" value="Unassembled WGS sequence"/>
</dbReference>
<evidence type="ECO:0000256" key="7">
    <source>
        <dbReference type="RuleBase" id="RU363032"/>
    </source>
</evidence>
<feature type="transmembrane region" description="Helical" evidence="7">
    <location>
        <begin position="169"/>
        <end position="190"/>
    </location>
</feature>
<keyword evidence="3" id="KW-1003">Cell membrane</keyword>
<protein>
    <submittedName>
        <fullName evidence="9">ABC transporter permease</fullName>
    </submittedName>
</protein>
<sequence length="264" mass="29773">MLIGYGVMYLLAALWVIPLLWMVWAAFMPKSETLNGWSWNFTLENFAHVWQAAPFAQYYLNTLLIAGGVLAVQLVTVTLASFAFARLNFWGRDIIFVLFLVQLMIPADVLIFPNYHVIKELNLLDTKLGIMAPFFVSAFGVFLLRQMFKQLPAELEEAAVMEGCSKIGLLARIYVPLSIPVYVSFAVVSISHQWNNFLWPLIITNSVENRPLTVGLAIFAQSFETGAQWADVSAATLLVIAPLLVLFMIFQRRFINSFMHAGIK</sequence>
<evidence type="ECO:0000256" key="1">
    <source>
        <dbReference type="ARBA" id="ARBA00004651"/>
    </source>
</evidence>
<feature type="domain" description="ABC transmembrane type-1" evidence="8">
    <location>
        <begin position="59"/>
        <end position="250"/>
    </location>
</feature>
<reference evidence="9" key="1">
    <citation type="journal article" date="2016" name="Genome Announc.">
        <title>Draft genomes of two strains of Paenibacillus glucanolyticus with capability to degrade lignocellulose.</title>
        <authorList>
            <person name="Mathews S.L."/>
            <person name="Pawlak J."/>
            <person name="Grunden A.M."/>
        </authorList>
    </citation>
    <scope>NUCLEOTIDE SEQUENCE [LARGE SCALE GENOMIC DNA]</scope>
    <source>
        <strain evidence="9">SLM1</strain>
    </source>
</reference>
<feature type="transmembrane region" description="Helical" evidence="7">
    <location>
        <begin position="94"/>
        <end position="116"/>
    </location>
</feature>
<evidence type="ECO:0000256" key="5">
    <source>
        <dbReference type="ARBA" id="ARBA00022989"/>
    </source>
</evidence>
<dbReference type="AlphaFoldDB" id="A0A163FZJ9"/>
<dbReference type="GO" id="GO:0055085">
    <property type="term" value="P:transmembrane transport"/>
    <property type="evidence" value="ECO:0007669"/>
    <property type="project" value="InterPro"/>
</dbReference>
<proteinExistence type="inferred from homology"/>
<comment type="subcellular location">
    <subcellularLocation>
        <location evidence="1 7">Cell membrane</location>
        <topology evidence="1 7">Multi-pass membrane protein</topology>
    </subcellularLocation>
</comment>
<dbReference type="Gene3D" id="1.10.3720.10">
    <property type="entry name" value="MetI-like"/>
    <property type="match status" value="1"/>
</dbReference>
<organism evidence="9 10">
    <name type="scientific">Paenibacillus glucanolyticus</name>
    <dbReference type="NCBI Taxonomy" id="59843"/>
    <lineage>
        <taxon>Bacteria</taxon>
        <taxon>Bacillati</taxon>
        <taxon>Bacillota</taxon>
        <taxon>Bacilli</taxon>
        <taxon>Bacillales</taxon>
        <taxon>Paenibacillaceae</taxon>
        <taxon>Paenibacillus</taxon>
    </lineage>
</organism>
<dbReference type="CDD" id="cd06261">
    <property type="entry name" value="TM_PBP2"/>
    <property type="match status" value="1"/>
</dbReference>
<evidence type="ECO:0000259" key="8">
    <source>
        <dbReference type="PROSITE" id="PS50928"/>
    </source>
</evidence>
<dbReference type="PANTHER" id="PTHR43744">
    <property type="entry name" value="ABC TRANSPORTER PERMEASE PROTEIN MG189-RELATED-RELATED"/>
    <property type="match status" value="1"/>
</dbReference>
<gene>
    <name evidence="9" type="ORF">AWU65_25145</name>
</gene>
<feature type="transmembrane region" description="Helical" evidence="7">
    <location>
        <begin position="232"/>
        <end position="250"/>
    </location>
</feature>
<keyword evidence="4 7" id="KW-0812">Transmembrane</keyword>
<feature type="transmembrane region" description="Helical" evidence="7">
    <location>
        <begin position="58"/>
        <end position="82"/>
    </location>
</feature>
<feature type="transmembrane region" description="Helical" evidence="7">
    <location>
        <begin position="128"/>
        <end position="148"/>
    </location>
</feature>
<dbReference type="GO" id="GO:0005886">
    <property type="term" value="C:plasma membrane"/>
    <property type="evidence" value="ECO:0007669"/>
    <property type="project" value="UniProtKB-SubCell"/>
</dbReference>
<name>A0A163FZJ9_9BACL</name>
<evidence type="ECO:0000313" key="10">
    <source>
        <dbReference type="Proteomes" id="UP000076796"/>
    </source>
</evidence>
<keyword evidence="6 7" id="KW-0472">Membrane</keyword>
<dbReference type="RefSeq" id="WP_063480502.1">
    <property type="nucleotide sequence ID" value="NZ_CP147845.1"/>
</dbReference>